<evidence type="ECO:0000256" key="9">
    <source>
        <dbReference type="ARBA" id="ARBA00022618"/>
    </source>
</evidence>
<dbReference type="HAMAP" id="MF_00037">
    <property type="entry name" value="MurB"/>
    <property type="match status" value="1"/>
</dbReference>
<evidence type="ECO:0000256" key="5">
    <source>
        <dbReference type="ARBA" id="ARBA00010485"/>
    </source>
</evidence>
<evidence type="ECO:0000256" key="4">
    <source>
        <dbReference type="ARBA" id="ARBA00004752"/>
    </source>
</evidence>
<comment type="function">
    <text evidence="2 20">Cell wall formation.</text>
</comment>
<dbReference type="GO" id="GO:0008762">
    <property type="term" value="F:UDP-N-acetylmuramate dehydrogenase activity"/>
    <property type="evidence" value="ECO:0007669"/>
    <property type="project" value="UniProtKB-UniRule"/>
</dbReference>
<dbReference type="NCBIfam" id="NF000755">
    <property type="entry name" value="PRK00046.1"/>
    <property type="match status" value="1"/>
</dbReference>
<reference evidence="22" key="1">
    <citation type="journal article" date="2014" name="Int. J. Syst. Evol. Microbiol.">
        <title>Complete genome sequence of Corynebacterium casei LMG S-19264T (=DSM 44701T), isolated from a smear-ripened cheese.</title>
        <authorList>
            <consortium name="US DOE Joint Genome Institute (JGI-PGF)"/>
            <person name="Walter F."/>
            <person name="Albersmeier A."/>
            <person name="Kalinowski J."/>
            <person name="Ruckert C."/>
        </authorList>
    </citation>
    <scope>NUCLEOTIDE SEQUENCE</scope>
    <source>
        <strain evidence="22">KCTC 32020</strain>
    </source>
</reference>
<keyword evidence="12 20" id="KW-0521">NADP</keyword>
<comment type="cofactor">
    <cofactor evidence="1 20">
        <name>FAD</name>
        <dbReference type="ChEBI" id="CHEBI:57692"/>
    </cofactor>
</comment>
<dbReference type="InterPro" id="IPR016167">
    <property type="entry name" value="FAD-bd_PCMH_sub1"/>
</dbReference>
<keyword evidence="10 20" id="KW-0285">Flavoprotein</keyword>
<dbReference type="InterPro" id="IPR036318">
    <property type="entry name" value="FAD-bd_PCMH-like_sf"/>
</dbReference>
<comment type="pathway">
    <text evidence="4 20">Cell wall biogenesis; peptidoglycan biosynthesis.</text>
</comment>
<dbReference type="AlphaFoldDB" id="A0A918YUJ3"/>
<keyword evidence="14 20" id="KW-0573">Peptidoglycan synthesis</keyword>
<protein>
    <recommendedName>
        <fullName evidence="7 20">UDP-N-acetylenolpyruvoylglucosamine reductase</fullName>
        <ecNumber evidence="6 20">1.3.1.98</ecNumber>
    </recommendedName>
    <alternativeName>
        <fullName evidence="18 20">UDP-N-acetylmuramate dehydrogenase</fullName>
    </alternativeName>
</protein>
<dbReference type="NCBIfam" id="TIGR00179">
    <property type="entry name" value="murB"/>
    <property type="match status" value="1"/>
</dbReference>
<dbReference type="GO" id="GO:0071555">
    <property type="term" value="P:cell wall organization"/>
    <property type="evidence" value="ECO:0007669"/>
    <property type="project" value="UniProtKB-KW"/>
</dbReference>
<keyword evidence="13 20" id="KW-0133">Cell shape</keyword>
<feature type="active site" evidence="20">
    <location>
        <position position="168"/>
    </location>
</feature>
<dbReference type="GO" id="GO:0071949">
    <property type="term" value="F:FAD binding"/>
    <property type="evidence" value="ECO:0007669"/>
    <property type="project" value="InterPro"/>
</dbReference>
<evidence type="ECO:0000256" key="1">
    <source>
        <dbReference type="ARBA" id="ARBA00001974"/>
    </source>
</evidence>
<evidence type="ECO:0000256" key="19">
    <source>
        <dbReference type="ARBA" id="ARBA00048914"/>
    </source>
</evidence>
<keyword evidence="16 20" id="KW-0131">Cell cycle</keyword>
<evidence type="ECO:0000256" key="16">
    <source>
        <dbReference type="ARBA" id="ARBA00023306"/>
    </source>
</evidence>
<evidence type="ECO:0000256" key="17">
    <source>
        <dbReference type="ARBA" id="ARBA00023316"/>
    </source>
</evidence>
<keyword evidence="17 20" id="KW-0961">Cell wall biogenesis/degradation</keyword>
<evidence type="ECO:0000259" key="21">
    <source>
        <dbReference type="PROSITE" id="PS51387"/>
    </source>
</evidence>
<dbReference type="NCBIfam" id="NF010478">
    <property type="entry name" value="PRK13903.1"/>
    <property type="match status" value="1"/>
</dbReference>
<comment type="catalytic activity">
    <reaction evidence="19 20">
        <text>UDP-N-acetyl-alpha-D-muramate + NADP(+) = UDP-N-acetyl-3-O-(1-carboxyvinyl)-alpha-D-glucosamine + NADPH + H(+)</text>
        <dbReference type="Rhea" id="RHEA:12248"/>
        <dbReference type="ChEBI" id="CHEBI:15378"/>
        <dbReference type="ChEBI" id="CHEBI:57783"/>
        <dbReference type="ChEBI" id="CHEBI:58349"/>
        <dbReference type="ChEBI" id="CHEBI:68483"/>
        <dbReference type="ChEBI" id="CHEBI:70757"/>
        <dbReference type="EC" id="1.3.1.98"/>
    </reaction>
</comment>
<evidence type="ECO:0000313" key="22">
    <source>
        <dbReference type="EMBL" id="GHE25630.1"/>
    </source>
</evidence>
<sequence>MSEAIRILRDAPLRARNTFGVEATARCLVEVADAGALPDALSLPELRGTAPLVLGGGSNLLIAADPPQPLLALTGARVRLVSDEGGSAIVRAEAGANWHAFVMRTLDQGLCGLENLALIPGTVGAAPIQNIGAYGVEVRERIHAVEAWDRERGALRRLSADDCAFAYRDSRFKREPERWIVTAVEFALSRRDEPRLDYAGIAEELHARGIARPCARDVAEAVIAIRRRKLPDPAVLGNAGSFFKNPIVPAAQAEALRAMHPALPVFRGDGAHSRKLSAAWLIDACGWKGHREGDAGVAPTHALVLVNHGGATGAQLLSLARRIAASVHERFGVVLEPEPRVIGASWH</sequence>
<comment type="subcellular location">
    <subcellularLocation>
        <location evidence="3 20">Cytoplasm</location>
    </subcellularLocation>
</comment>
<dbReference type="Proteomes" id="UP000636453">
    <property type="component" value="Unassembled WGS sequence"/>
</dbReference>
<evidence type="ECO:0000256" key="10">
    <source>
        <dbReference type="ARBA" id="ARBA00022630"/>
    </source>
</evidence>
<evidence type="ECO:0000256" key="13">
    <source>
        <dbReference type="ARBA" id="ARBA00022960"/>
    </source>
</evidence>
<dbReference type="PANTHER" id="PTHR21071:SF4">
    <property type="entry name" value="UDP-N-ACETYLENOLPYRUVOYLGLUCOSAMINE REDUCTASE"/>
    <property type="match status" value="1"/>
</dbReference>
<dbReference type="PROSITE" id="PS51387">
    <property type="entry name" value="FAD_PCMH"/>
    <property type="match status" value="1"/>
</dbReference>
<accession>A0A918YUJ3</accession>
<dbReference type="GO" id="GO:0051301">
    <property type="term" value="P:cell division"/>
    <property type="evidence" value="ECO:0007669"/>
    <property type="project" value="UniProtKB-KW"/>
</dbReference>
<dbReference type="EC" id="1.3.1.98" evidence="6 20"/>
<evidence type="ECO:0000256" key="3">
    <source>
        <dbReference type="ARBA" id="ARBA00004496"/>
    </source>
</evidence>
<keyword evidence="8 20" id="KW-0963">Cytoplasm</keyword>
<dbReference type="OrthoDB" id="9804753at2"/>
<dbReference type="Gene3D" id="3.90.78.10">
    <property type="entry name" value="UDP-N-acetylenolpyruvoylglucosamine reductase, C-terminal domain"/>
    <property type="match status" value="1"/>
</dbReference>
<dbReference type="Gene3D" id="3.30.465.10">
    <property type="match status" value="1"/>
</dbReference>
<dbReference type="InterPro" id="IPR003170">
    <property type="entry name" value="MurB"/>
</dbReference>
<dbReference type="PANTHER" id="PTHR21071">
    <property type="entry name" value="UDP-N-ACETYLENOLPYRUVOYLGLUCOSAMINE REDUCTASE"/>
    <property type="match status" value="1"/>
</dbReference>
<evidence type="ECO:0000256" key="12">
    <source>
        <dbReference type="ARBA" id="ARBA00022857"/>
    </source>
</evidence>
<evidence type="ECO:0000256" key="2">
    <source>
        <dbReference type="ARBA" id="ARBA00003921"/>
    </source>
</evidence>
<keyword evidence="11 20" id="KW-0274">FAD</keyword>
<reference evidence="22" key="2">
    <citation type="submission" date="2020-09" db="EMBL/GenBank/DDBJ databases">
        <authorList>
            <person name="Sun Q."/>
            <person name="Kim S."/>
        </authorList>
    </citation>
    <scope>NUCLEOTIDE SEQUENCE</scope>
    <source>
        <strain evidence="22">KCTC 32020</strain>
    </source>
</reference>
<dbReference type="InterPro" id="IPR016169">
    <property type="entry name" value="FAD-bd_PCMH_sub2"/>
</dbReference>
<evidence type="ECO:0000256" key="20">
    <source>
        <dbReference type="HAMAP-Rule" id="MF_00037"/>
    </source>
</evidence>
<dbReference type="EMBL" id="BNCF01000001">
    <property type="protein sequence ID" value="GHE25630.1"/>
    <property type="molecule type" value="Genomic_DNA"/>
</dbReference>
<keyword evidence="15 20" id="KW-0560">Oxidoreductase</keyword>
<feature type="active site" description="Proton donor" evidence="20">
    <location>
        <position position="241"/>
    </location>
</feature>
<gene>
    <name evidence="20 22" type="primary">murB</name>
    <name evidence="22" type="ORF">GCM10007167_02900</name>
</gene>
<dbReference type="GO" id="GO:0009252">
    <property type="term" value="P:peptidoglycan biosynthetic process"/>
    <property type="evidence" value="ECO:0007669"/>
    <property type="project" value="UniProtKB-UniRule"/>
</dbReference>
<dbReference type="GO" id="GO:0008360">
    <property type="term" value="P:regulation of cell shape"/>
    <property type="evidence" value="ECO:0007669"/>
    <property type="project" value="UniProtKB-KW"/>
</dbReference>
<dbReference type="RefSeq" id="WP_146472581.1">
    <property type="nucleotide sequence ID" value="NZ_BNCF01000001.1"/>
</dbReference>
<dbReference type="InterPro" id="IPR016166">
    <property type="entry name" value="FAD-bd_PCMH"/>
</dbReference>
<evidence type="ECO:0000313" key="23">
    <source>
        <dbReference type="Proteomes" id="UP000636453"/>
    </source>
</evidence>
<evidence type="ECO:0000256" key="15">
    <source>
        <dbReference type="ARBA" id="ARBA00023002"/>
    </source>
</evidence>
<evidence type="ECO:0000256" key="8">
    <source>
        <dbReference type="ARBA" id="ARBA00022490"/>
    </source>
</evidence>
<organism evidence="22 23">
    <name type="scientific">Vulcaniibacterium thermophilum</name>
    <dbReference type="NCBI Taxonomy" id="1169913"/>
    <lineage>
        <taxon>Bacteria</taxon>
        <taxon>Pseudomonadati</taxon>
        <taxon>Pseudomonadota</taxon>
        <taxon>Gammaproteobacteria</taxon>
        <taxon>Lysobacterales</taxon>
        <taxon>Lysobacteraceae</taxon>
        <taxon>Vulcaniibacterium</taxon>
    </lineage>
</organism>
<proteinExistence type="inferred from homology"/>
<dbReference type="Gene3D" id="3.30.43.10">
    <property type="entry name" value="Uridine Diphospho-n-acetylenolpyruvylglucosamine Reductase, domain 2"/>
    <property type="match status" value="1"/>
</dbReference>
<evidence type="ECO:0000256" key="7">
    <source>
        <dbReference type="ARBA" id="ARBA00015188"/>
    </source>
</evidence>
<evidence type="ECO:0000256" key="14">
    <source>
        <dbReference type="ARBA" id="ARBA00022984"/>
    </source>
</evidence>
<dbReference type="SUPFAM" id="SSF56194">
    <property type="entry name" value="Uridine diphospho-N-Acetylenolpyruvylglucosamine reductase, MurB, C-terminal domain"/>
    <property type="match status" value="1"/>
</dbReference>
<dbReference type="InterPro" id="IPR036635">
    <property type="entry name" value="MurB_C_sf"/>
</dbReference>
<dbReference type="InterPro" id="IPR006094">
    <property type="entry name" value="Oxid_FAD_bind_N"/>
</dbReference>
<feature type="domain" description="FAD-binding PCMH-type" evidence="21">
    <location>
        <begin position="21"/>
        <end position="191"/>
    </location>
</feature>
<evidence type="ECO:0000256" key="11">
    <source>
        <dbReference type="ARBA" id="ARBA00022827"/>
    </source>
</evidence>
<keyword evidence="9 20" id="KW-0132">Cell division</keyword>
<name>A0A918YUJ3_9GAMM</name>
<comment type="caution">
    <text evidence="22">The sequence shown here is derived from an EMBL/GenBank/DDBJ whole genome shotgun (WGS) entry which is preliminary data.</text>
</comment>
<dbReference type="SUPFAM" id="SSF56176">
    <property type="entry name" value="FAD-binding/transporter-associated domain-like"/>
    <property type="match status" value="1"/>
</dbReference>
<feature type="active site" evidence="20">
    <location>
        <position position="338"/>
    </location>
</feature>
<dbReference type="Pfam" id="PF02873">
    <property type="entry name" value="MurB_C"/>
    <property type="match status" value="1"/>
</dbReference>
<keyword evidence="23" id="KW-1185">Reference proteome</keyword>
<evidence type="ECO:0000256" key="18">
    <source>
        <dbReference type="ARBA" id="ARBA00031026"/>
    </source>
</evidence>
<comment type="similarity">
    <text evidence="5 20">Belongs to the MurB family.</text>
</comment>
<dbReference type="InterPro" id="IPR011601">
    <property type="entry name" value="MurB_C"/>
</dbReference>
<evidence type="ECO:0000256" key="6">
    <source>
        <dbReference type="ARBA" id="ARBA00012518"/>
    </source>
</evidence>
<dbReference type="GO" id="GO:0005829">
    <property type="term" value="C:cytosol"/>
    <property type="evidence" value="ECO:0007669"/>
    <property type="project" value="TreeGrafter"/>
</dbReference>
<dbReference type="Pfam" id="PF01565">
    <property type="entry name" value="FAD_binding_4"/>
    <property type="match status" value="1"/>
</dbReference>